<reference evidence="2 3" key="1">
    <citation type="submission" date="2019-11" db="EMBL/GenBank/DDBJ databases">
        <title>Cellulosimicrobium composti sp. nov. isolated from a compost.</title>
        <authorList>
            <person name="Yang Y."/>
        </authorList>
    </citation>
    <scope>NUCLEOTIDE SEQUENCE [LARGE SCALE GENOMIC DNA]</scope>
    <source>
        <strain evidence="2 3">BIT-GX5</strain>
    </source>
</reference>
<dbReference type="GO" id="GO:0016740">
    <property type="term" value="F:transferase activity"/>
    <property type="evidence" value="ECO:0007669"/>
    <property type="project" value="UniProtKB-KW"/>
</dbReference>
<evidence type="ECO:0000256" key="1">
    <source>
        <dbReference type="SAM" id="MobiDB-lite"/>
    </source>
</evidence>
<sequence length="459" mass="47936">MRELSSRSHRRPTRTGLPGPMTLAAPAPDQRAWLDLLTAPEAGELLAVALGADGASLDTWRVHQVHARPGAEVTVGYDVVARRALAPRSGASVDASEYLLATTAPLSPDAAGPGVVRLADGPRVVHVWRHPADPLLPGLAAACDGHELTRRLDAAGALAPGETVDAVEMVAYRPLRRAVLRARTAARTVYVKVVRPDRTRSLVRRHDLLRTTAVRAPRCLAWDDDGVVVLAEARGTSLAQHLTDAGPTGQPTAIDPRELVRALDALPARATTLRRRPAWSERVEHYAASALAVHGLDGARVGRVARGVRAAVDALDPGPVVATHGDFYEANLLLEPGSSHVGVLLDVDTLGPGHRVDDLACLVAHLAVLPALAPDVYAGVPALVERCLVVFGEDVDPAGLRARAAGVVLSLTTGAATRDLADAWLGVAEALLDAAGAPALASAPLPESTLIGSSSRSHA</sequence>
<accession>A0A6N7ZF97</accession>
<evidence type="ECO:0000313" key="3">
    <source>
        <dbReference type="Proteomes" id="UP000440668"/>
    </source>
</evidence>
<dbReference type="AlphaFoldDB" id="A0A6N7ZF97"/>
<proteinExistence type="predicted"/>
<dbReference type="Gene3D" id="3.90.1200.10">
    <property type="match status" value="1"/>
</dbReference>
<dbReference type="EMBL" id="WMKA01000006">
    <property type="protein sequence ID" value="MTG88127.1"/>
    <property type="molecule type" value="Genomic_DNA"/>
</dbReference>
<protein>
    <submittedName>
        <fullName evidence="2">Phosphotransferase</fullName>
    </submittedName>
</protein>
<organism evidence="2 3">
    <name type="scientific">Cellulosimicrobium composti</name>
    <dbReference type="NCBI Taxonomy" id="2672572"/>
    <lineage>
        <taxon>Bacteria</taxon>
        <taxon>Bacillati</taxon>
        <taxon>Actinomycetota</taxon>
        <taxon>Actinomycetes</taxon>
        <taxon>Micrococcales</taxon>
        <taxon>Promicromonosporaceae</taxon>
        <taxon>Cellulosimicrobium</taxon>
    </lineage>
</organism>
<gene>
    <name evidence="2" type="ORF">GJV82_04050</name>
</gene>
<keyword evidence="2" id="KW-0808">Transferase</keyword>
<name>A0A6N7ZF97_9MICO</name>
<dbReference type="InterPro" id="IPR011009">
    <property type="entry name" value="Kinase-like_dom_sf"/>
</dbReference>
<dbReference type="Proteomes" id="UP000440668">
    <property type="component" value="Unassembled WGS sequence"/>
</dbReference>
<comment type="caution">
    <text evidence="2">The sequence shown here is derived from an EMBL/GenBank/DDBJ whole genome shotgun (WGS) entry which is preliminary data.</text>
</comment>
<feature type="region of interest" description="Disordered" evidence="1">
    <location>
        <begin position="1"/>
        <end position="24"/>
    </location>
</feature>
<evidence type="ECO:0000313" key="2">
    <source>
        <dbReference type="EMBL" id="MTG88127.1"/>
    </source>
</evidence>
<dbReference type="SUPFAM" id="SSF56112">
    <property type="entry name" value="Protein kinase-like (PK-like)"/>
    <property type="match status" value="1"/>
</dbReference>